<gene>
    <name evidence="1" type="ORF">GN277_21370</name>
</gene>
<accession>A0A7X3MJY4</accession>
<organism evidence="1 2">
    <name type="scientific">Sporofaciens musculi</name>
    <dbReference type="NCBI Taxonomy" id="2681861"/>
    <lineage>
        <taxon>Bacteria</taxon>
        <taxon>Bacillati</taxon>
        <taxon>Bacillota</taxon>
        <taxon>Clostridia</taxon>
        <taxon>Lachnospirales</taxon>
        <taxon>Lachnospiraceae</taxon>
        <taxon>Sporofaciens</taxon>
    </lineage>
</organism>
<proteinExistence type="predicted"/>
<comment type="caution">
    <text evidence="1">The sequence shown here is derived from an EMBL/GenBank/DDBJ whole genome shotgun (WGS) entry which is preliminary data.</text>
</comment>
<evidence type="ECO:0000313" key="1">
    <source>
        <dbReference type="EMBL" id="MXP77808.1"/>
    </source>
</evidence>
<dbReference type="RefSeq" id="WP_159753445.1">
    <property type="nucleotide sequence ID" value="NZ_CATIFW010000114.1"/>
</dbReference>
<dbReference type="AlphaFoldDB" id="A0A7X3MJY4"/>
<dbReference type="EMBL" id="WUQX01000001">
    <property type="protein sequence ID" value="MXP77808.1"/>
    <property type="molecule type" value="Genomic_DNA"/>
</dbReference>
<dbReference type="Pfam" id="PF03683">
    <property type="entry name" value="UPF0175"/>
    <property type="match status" value="1"/>
</dbReference>
<evidence type="ECO:0000313" key="2">
    <source>
        <dbReference type="Proteomes" id="UP000460412"/>
    </source>
</evidence>
<sequence>MAQNIVGVEIPAALVPYLHITQDGKTMDDKVTIFIVAGLFVSGIVTLEKAAELAGKSIWDFIDFLKAHDIPWGSYTEDEFKMDEHAIDDLLGGLNEQ</sequence>
<reference evidence="1 2" key="1">
    <citation type="submission" date="2019-12" db="EMBL/GenBank/DDBJ databases">
        <title>Sporaefaciens musculi gen. nov., sp. nov., a novel bacterium isolated from the caecum of an obese mouse.</title>
        <authorList>
            <person name="Rasmussen T.S."/>
            <person name="Streidl T."/>
            <person name="Hitch T.C.A."/>
            <person name="Wortmann E."/>
            <person name="Deptula P."/>
            <person name="Hansen M."/>
            <person name="Nielsen D.S."/>
            <person name="Clavel T."/>
            <person name="Vogensen F.K."/>
        </authorList>
    </citation>
    <scope>NUCLEOTIDE SEQUENCE [LARGE SCALE GENOMIC DNA]</scope>
    <source>
        <strain evidence="1 2">WCA-9-b2</strain>
    </source>
</reference>
<name>A0A7X3MJY4_9FIRM</name>
<protein>
    <submittedName>
        <fullName evidence="1">UPF0175 family protein</fullName>
    </submittedName>
</protein>
<dbReference type="Proteomes" id="UP000460412">
    <property type="component" value="Unassembled WGS sequence"/>
</dbReference>
<keyword evidence="2" id="KW-1185">Reference proteome</keyword>
<dbReference type="InterPro" id="IPR005368">
    <property type="entry name" value="UPF0175"/>
</dbReference>